<organism evidence="1 2">
    <name type="scientific">Citrus sinensis</name>
    <name type="common">Sweet orange</name>
    <name type="synonym">Citrus aurantium var. sinensis</name>
    <dbReference type="NCBI Taxonomy" id="2711"/>
    <lineage>
        <taxon>Eukaryota</taxon>
        <taxon>Viridiplantae</taxon>
        <taxon>Streptophyta</taxon>
        <taxon>Embryophyta</taxon>
        <taxon>Tracheophyta</taxon>
        <taxon>Spermatophyta</taxon>
        <taxon>Magnoliopsida</taxon>
        <taxon>eudicotyledons</taxon>
        <taxon>Gunneridae</taxon>
        <taxon>Pentapetalae</taxon>
        <taxon>rosids</taxon>
        <taxon>malvids</taxon>
        <taxon>Sapindales</taxon>
        <taxon>Rutaceae</taxon>
        <taxon>Aurantioideae</taxon>
        <taxon>Citrus</taxon>
    </lineage>
</organism>
<evidence type="ECO:0000313" key="2">
    <source>
        <dbReference type="Proteomes" id="UP000829398"/>
    </source>
</evidence>
<keyword evidence="2" id="KW-1185">Reference proteome</keyword>
<accession>A0ACB8N1D2</accession>
<proteinExistence type="predicted"/>
<reference evidence="2" key="1">
    <citation type="journal article" date="2023" name="Hortic. Res.">
        <title>A chromosome-level phased genome enabling allele-level studies in sweet orange: a case study on citrus Huanglongbing tolerance.</title>
        <authorList>
            <person name="Wu B."/>
            <person name="Yu Q."/>
            <person name="Deng Z."/>
            <person name="Duan Y."/>
            <person name="Luo F."/>
            <person name="Gmitter F. Jr."/>
        </authorList>
    </citation>
    <scope>NUCLEOTIDE SEQUENCE [LARGE SCALE GENOMIC DNA]</scope>
    <source>
        <strain evidence="2">cv. Valencia</strain>
    </source>
</reference>
<gene>
    <name evidence="1" type="ORF">KPL71_003935</name>
</gene>
<dbReference type="Proteomes" id="UP000829398">
    <property type="component" value="Chromosome 2"/>
</dbReference>
<dbReference type="EMBL" id="CM039171">
    <property type="protein sequence ID" value="KAH9791942.1"/>
    <property type="molecule type" value="Genomic_DNA"/>
</dbReference>
<protein>
    <submittedName>
        <fullName evidence="1">Uncharacterized protein</fullName>
    </submittedName>
</protein>
<comment type="caution">
    <text evidence="1">The sequence shown here is derived from an EMBL/GenBank/DDBJ whole genome shotgun (WGS) entry which is preliminary data.</text>
</comment>
<sequence length="807" mass="91456">MVSSKVDIEKFTSKNDFNMWKIKMEALLITQGLGDAFEPEMKEGKGVSSSKTPEEFAEIHKKARSTIILSLGDSVIREVAKEKTVAGLWSKLESLYMTKSLANRLYIKKRMFTLKMVEGASLEEHIDEFNKVCDTMETIDAALDDEGKALLLISSLPKSYENLVDALMYGRQTLTLDEVKSALNTRELQTKQGHLENSGSEGLTAKVKTDKKKKKGKSKNKERDLKCFQCHKEGHFKRDCPEKKFKTKDSRNQSGDAAVVEEEGYKSAGVCVATENCQKGKWVLDSGCTFHMCHFRNYFNEYQLFDGGRVMMGNNSICKIIGIEDISLKLHDGSIRVLRQVRHVPDLKRNLISLGVLDQIGCRIKLESGKLSILNGSNLVMEGTRKNGVYILDGEVISGVADVSIKHAEDKTRLWHLRLGHMSERGLKELEKQGLFGSDKIGNLEFCEDCVLGKSSRGNFKRSSQKSNERLDYPHSDLWGPTQCVSLEGNRYFLSIIDDFSRKVWVYVLKNKDQTFEKFKEWIQMVENQTGKRLKKLRTDNGLGFCNQPFDTFCANEGIARHRTVRMTPQQNELAERMNMTLMERVRCMLIQSKLPKTLWTEILLTTCYLVNLSPSTGINFKTPFEIWSGKPADYGILKAFGCPAYVHVSQGKLAARALRGLFIGYSEGVKGFKVWCTDLNPPKCIVSRDVAFNEGSLMKVNHEPDLETENSRLTEKLEFEVEPSTSRNTTETADSDGVPEITDDTQAPQDQSSSQEQIREYQLTRDRQKRQIKPTRRYGYADLIGFALVAAKDIDDEEPKNFKEAT</sequence>
<evidence type="ECO:0000313" key="1">
    <source>
        <dbReference type="EMBL" id="KAH9791942.1"/>
    </source>
</evidence>
<name>A0ACB8N1D2_CITSI</name>